<proteinExistence type="predicted"/>
<organism evidence="1 2">
    <name type="scientific">Puccinia sorghi</name>
    <dbReference type="NCBI Taxonomy" id="27349"/>
    <lineage>
        <taxon>Eukaryota</taxon>
        <taxon>Fungi</taxon>
        <taxon>Dikarya</taxon>
        <taxon>Basidiomycota</taxon>
        <taxon>Pucciniomycotina</taxon>
        <taxon>Pucciniomycetes</taxon>
        <taxon>Pucciniales</taxon>
        <taxon>Pucciniaceae</taxon>
        <taxon>Puccinia</taxon>
    </lineage>
</organism>
<dbReference type="EMBL" id="LAVV01007935">
    <property type="protein sequence ID" value="KNZ54276.1"/>
    <property type="molecule type" value="Genomic_DNA"/>
</dbReference>
<reference evidence="1 2" key="1">
    <citation type="submission" date="2015-08" db="EMBL/GenBank/DDBJ databases">
        <title>Next Generation Sequencing and Analysis of the Genome of Puccinia sorghi L Schw, the Causal Agent of Maize Common Rust.</title>
        <authorList>
            <person name="Rochi L."/>
            <person name="Burguener G."/>
            <person name="Darino M."/>
            <person name="Turjanski A."/>
            <person name="Kreff E."/>
            <person name="Dieguez M.J."/>
            <person name="Sacco F."/>
        </authorList>
    </citation>
    <scope>NUCLEOTIDE SEQUENCE [LARGE SCALE GENOMIC DNA]</scope>
    <source>
        <strain evidence="1 2">RO10H11247</strain>
    </source>
</reference>
<name>A0A0L6V0I9_9BASI</name>
<evidence type="ECO:0000313" key="1">
    <source>
        <dbReference type="EMBL" id="KNZ54276.1"/>
    </source>
</evidence>
<keyword evidence="2" id="KW-1185">Reference proteome</keyword>
<protein>
    <submittedName>
        <fullName evidence="1">Uncharacterized protein</fullName>
    </submittedName>
</protein>
<accession>A0A0L6V0I9</accession>
<dbReference type="OrthoDB" id="2499742at2759"/>
<feature type="non-terminal residue" evidence="1">
    <location>
        <position position="1"/>
    </location>
</feature>
<dbReference type="AlphaFoldDB" id="A0A0L6V0I9"/>
<sequence>KSIIAIIKFTPWDNLTEKDNENLNFVSTFLHGPNEFINLVSSSTCSYYWIVHKKIDSHKGEEISLVLYLACPIFPLLPKASSNHLMLIKTSFGVCFSWQNFDHQHGILKMVWKENKYKHYTLPYSPPSSTLTCLGMSLQINFSLSNAFK</sequence>
<comment type="caution">
    <text evidence="1">The sequence shown here is derived from an EMBL/GenBank/DDBJ whole genome shotgun (WGS) entry which is preliminary data.</text>
</comment>
<dbReference type="Proteomes" id="UP000037035">
    <property type="component" value="Unassembled WGS sequence"/>
</dbReference>
<gene>
    <name evidence="1" type="ORF">VP01_2990g1</name>
</gene>
<evidence type="ECO:0000313" key="2">
    <source>
        <dbReference type="Proteomes" id="UP000037035"/>
    </source>
</evidence>
<dbReference type="VEuPathDB" id="FungiDB:VP01_2990g1"/>